<feature type="transmembrane region" description="Helical" evidence="6">
    <location>
        <begin position="310"/>
        <end position="333"/>
    </location>
</feature>
<evidence type="ECO:0000259" key="7">
    <source>
        <dbReference type="PROSITE" id="PS50850"/>
    </source>
</evidence>
<evidence type="ECO:0000313" key="9">
    <source>
        <dbReference type="Proteomes" id="UP000678499"/>
    </source>
</evidence>
<sequence length="798" mass="88784">MSSTKVDDRDVESNASVPFEKNAVVRNYSSCSMHTTALTESDKADERSVATSDAKPGQSFAAFDELLPHVGDFGRYQKLLIWLVCLPACIPCGFHAFNQLFMADVPDHWCRVPELEVSRSGLTDAVRKKLSIPIERKEASGDLVSDLWTQDDDPNDGTYSRCRMYDIDYNKLLRHVDFNNLTALPDASWPTIECSHGWIYDKSEIFSSIVIDFDLVCDKAMLPTVGLCVLNIGGIIGVYLFGVISDRFGRRISFFLCLGTELVAGIGTAWATNVVTWMLMRFIVGLTIPAIYQIPFIISIELVGPQYRGFVTVMTCLAYTLGLLMLSGVAYLIRDWVLLSYATALPFFLYCGYWWFLPESPRWLLAKGRLEEAAHVLRTLARVNGKVLPKQFYQELRERLLLQKMMAQQHREKEEPKAGFMDLFLTPNMRKKTLLVTFNWFANETAYVGLSYYGPAMGDNEYMSFFLSSLVEIPSYLACWFLMDVLGRRWPMSVAMMIGGVAAIFTVAIPEEEATMKLGLYLVAKFAIAASFLIIYPFAGELFPTEVRGIGIGFSAYVGGIGLCIIPFVNYLGRHMLVLPLIVMGVIAFLGGILGLALPETLRQKLPQTIAEGEEFGKDQKLLTCTLPKKASDLNLGRYGSVNSGKNRLSMRHTTNIMLPPLASAATNAETMKLGSYPKEDDMETNLSDVPFDNSLKDTVLTADGDGSECGPSRISVHLLPGDDIAAAAEKSRKVSFMTNKHPPRVDTVSTSMTGSLDRQTPGAQPSPKFLKSFLFRQSTVELPTDPCTGVIHMTHWY</sequence>
<dbReference type="SUPFAM" id="SSF103473">
    <property type="entry name" value="MFS general substrate transporter"/>
    <property type="match status" value="1"/>
</dbReference>
<dbReference type="CDD" id="cd17317">
    <property type="entry name" value="MFS_SLC22"/>
    <property type="match status" value="1"/>
</dbReference>
<keyword evidence="3 6" id="KW-1133">Transmembrane helix</keyword>
<dbReference type="GO" id="GO:0016020">
    <property type="term" value="C:membrane"/>
    <property type="evidence" value="ECO:0007669"/>
    <property type="project" value="UniProtKB-SubCell"/>
</dbReference>
<evidence type="ECO:0000256" key="2">
    <source>
        <dbReference type="ARBA" id="ARBA00022692"/>
    </source>
</evidence>
<gene>
    <name evidence="8" type="ORF">NMOB1V02_LOCUS511</name>
</gene>
<evidence type="ECO:0000256" key="1">
    <source>
        <dbReference type="ARBA" id="ARBA00004141"/>
    </source>
</evidence>
<evidence type="ECO:0000256" key="4">
    <source>
        <dbReference type="ARBA" id="ARBA00023136"/>
    </source>
</evidence>
<comment type="subcellular location">
    <subcellularLocation>
        <location evidence="1">Membrane</location>
        <topology evidence="1">Multi-pass membrane protein</topology>
    </subcellularLocation>
</comment>
<feature type="transmembrane region" description="Helical" evidence="6">
    <location>
        <begin position="79"/>
        <end position="97"/>
    </location>
</feature>
<dbReference type="InterPro" id="IPR005828">
    <property type="entry name" value="MFS_sugar_transport-like"/>
</dbReference>
<evidence type="ECO:0000313" key="8">
    <source>
        <dbReference type="EMBL" id="CAD7272582.1"/>
    </source>
</evidence>
<dbReference type="InterPro" id="IPR020846">
    <property type="entry name" value="MFS_dom"/>
</dbReference>
<feature type="region of interest" description="Disordered" evidence="5">
    <location>
        <begin position="740"/>
        <end position="766"/>
    </location>
</feature>
<dbReference type="Pfam" id="PF00083">
    <property type="entry name" value="Sugar_tr"/>
    <property type="match status" value="1"/>
</dbReference>
<evidence type="ECO:0000256" key="3">
    <source>
        <dbReference type="ARBA" id="ARBA00022989"/>
    </source>
</evidence>
<feature type="transmembrane region" description="Helical" evidence="6">
    <location>
        <begin position="339"/>
        <end position="357"/>
    </location>
</feature>
<feature type="transmembrane region" description="Helical" evidence="6">
    <location>
        <begin position="521"/>
        <end position="539"/>
    </location>
</feature>
<dbReference type="AlphaFoldDB" id="A0A7R9BE20"/>
<feature type="transmembrane region" description="Helical" evidence="6">
    <location>
        <begin position="577"/>
        <end position="598"/>
    </location>
</feature>
<dbReference type="InterPro" id="IPR036259">
    <property type="entry name" value="MFS_trans_sf"/>
</dbReference>
<dbReference type="GO" id="GO:0022857">
    <property type="term" value="F:transmembrane transporter activity"/>
    <property type="evidence" value="ECO:0007669"/>
    <property type="project" value="InterPro"/>
</dbReference>
<protein>
    <recommendedName>
        <fullName evidence="7">Major facilitator superfamily (MFS) profile domain-containing protein</fullName>
    </recommendedName>
</protein>
<dbReference type="Gene3D" id="1.20.1250.20">
    <property type="entry name" value="MFS general substrate transporter like domains"/>
    <property type="match status" value="1"/>
</dbReference>
<reference evidence="8" key="1">
    <citation type="submission" date="2020-11" db="EMBL/GenBank/DDBJ databases">
        <authorList>
            <person name="Tran Van P."/>
        </authorList>
    </citation>
    <scope>NUCLEOTIDE SEQUENCE</scope>
</reference>
<feature type="transmembrane region" description="Helical" evidence="6">
    <location>
        <begin position="434"/>
        <end position="453"/>
    </location>
</feature>
<organism evidence="8">
    <name type="scientific">Notodromas monacha</name>
    <dbReference type="NCBI Taxonomy" id="399045"/>
    <lineage>
        <taxon>Eukaryota</taxon>
        <taxon>Metazoa</taxon>
        <taxon>Ecdysozoa</taxon>
        <taxon>Arthropoda</taxon>
        <taxon>Crustacea</taxon>
        <taxon>Oligostraca</taxon>
        <taxon>Ostracoda</taxon>
        <taxon>Podocopa</taxon>
        <taxon>Podocopida</taxon>
        <taxon>Cypridocopina</taxon>
        <taxon>Cypridoidea</taxon>
        <taxon>Cyprididae</taxon>
        <taxon>Notodromas</taxon>
    </lineage>
</organism>
<dbReference type="EMBL" id="OA882083">
    <property type="protein sequence ID" value="CAD7272582.1"/>
    <property type="molecule type" value="Genomic_DNA"/>
</dbReference>
<name>A0A7R9BE20_9CRUS</name>
<feature type="transmembrane region" description="Helical" evidence="6">
    <location>
        <begin position="490"/>
        <end position="509"/>
    </location>
</feature>
<dbReference type="PANTHER" id="PTHR24064">
    <property type="entry name" value="SOLUTE CARRIER FAMILY 22 MEMBER"/>
    <property type="match status" value="1"/>
</dbReference>
<feature type="domain" description="Major facilitator superfamily (MFS) profile" evidence="7">
    <location>
        <begin position="163"/>
        <end position="603"/>
    </location>
</feature>
<keyword evidence="9" id="KW-1185">Reference proteome</keyword>
<keyword evidence="4 6" id="KW-0472">Membrane</keyword>
<keyword evidence="2 6" id="KW-0812">Transmembrane</keyword>
<evidence type="ECO:0000256" key="6">
    <source>
        <dbReference type="SAM" id="Phobius"/>
    </source>
</evidence>
<accession>A0A7R9BE20</accession>
<evidence type="ECO:0000256" key="5">
    <source>
        <dbReference type="SAM" id="MobiDB-lite"/>
    </source>
</evidence>
<feature type="transmembrane region" description="Helical" evidence="6">
    <location>
        <begin position="278"/>
        <end position="298"/>
    </location>
</feature>
<dbReference type="OrthoDB" id="2544694at2759"/>
<dbReference type="EMBL" id="CAJPEX010000046">
    <property type="protein sequence ID" value="CAG0912734.1"/>
    <property type="molecule type" value="Genomic_DNA"/>
</dbReference>
<feature type="compositionally biased region" description="Polar residues" evidence="5">
    <location>
        <begin position="748"/>
        <end position="764"/>
    </location>
</feature>
<feature type="transmembrane region" description="Helical" evidence="6">
    <location>
        <begin position="253"/>
        <end position="272"/>
    </location>
</feature>
<feature type="transmembrane region" description="Helical" evidence="6">
    <location>
        <begin position="220"/>
        <end position="241"/>
    </location>
</feature>
<dbReference type="Proteomes" id="UP000678499">
    <property type="component" value="Unassembled WGS sequence"/>
</dbReference>
<feature type="transmembrane region" description="Helical" evidence="6">
    <location>
        <begin position="551"/>
        <end position="571"/>
    </location>
</feature>
<dbReference type="PROSITE" id="PS50850">
    <property type="entry name" value="MFS"/>
    <property type="match status" value="1"/>
</dbReference>
<proteinExistence type="predicted"/>